<dbReference type="Gene3D" id="1.10.10.60">
    <property type="entry name" value="Homeodomain-like"/>
    <property type="match status" value="1"/>
</dbReference>
<feature type="compositionally biased region" description="Polar residues" evidence="1">
    <location>
        <begin position="151"/>
        <end position="161"/>
    </location>
</feature>
<dbReference type="Proteomes" id="UP000299102">
    <property type="component" value="Unassembled WGS sequence"/>
</dbReference>
<evidence type="ECO:0000313" key="3">
    <source>
        <dbReference type="EMBL" id="GBP88578.1"/>
    </source>
</evidence>
<dbReference type="Pfam" id="PF05225">
    <property type="entry name" value="HTH_psq"/>
    <property type="match status" value="1"/>
</dbReference>
<sequence>MTEAIQMVREKKKMGYFKAAKHFDVPRTTLFQLCLKNELSPEEAAATALGRKPVLGLKSGSKQDTQVIGHKGKRQIASLTSAETGSLMTIVISMNVTSRFVPPYIIFLKKNMSEQLMRGSPAGHWPLNKNIFSEIDYLAAQQDAVKDGRTINATPTKSSSHFAPRQDAEFDPEPSTSGLARRTLNLVSAYDISPMPDKKKSNRGRKGSIVDIITSSYKNQLIDINKIKEEKENKLSKLKNKIQKEKK</sequence>
<evidence type="ECO:0000313" key="4">
    <source>
        <dbReference type="Proteomes" id="UP000299102"/>
    </source>
</evidence>
<dbReference type="GO" id="GO:0003677">
    <property type="term" value="F:DNA binding"/>
    <property type="evidence" value="ECO:0007669"/>
    <property type="project" value="InterPro"/>
</dbReference>
<feature type="domain" description="HTH psq-type" evidence="2">
    <location>
        <begin position="1"/>
        <end position="31"/>
    </location>
</feature>
<gene>
    <name evidence="3" type="ORF">EVAR_68608_1</name>
</gene>
<dbReference type="AlphaFoldDB" id="A0A4C1ZLD1"/>
<organism evidence="3 4">
    <name type="scientific">Eumeta variegata</name>
    <name type="common">Bagworm moth</name>
    <name type="synonym">Eumeta japonica</name>
    <dbReference type="NCBI Taxonomy" id="151549"/>
    <lineage>
        <taxon>Eukaryota</taxon>
        <taxon>Metazoa</taxon>
        <taxon>Ecdysozoa</taxon>
        <taxon>Arthropoda</taxon>
        <taxon>Hexapoda</taxon>
        <taxon>Insecta</taxon>
        <taxon>Pterygota</taxon>
        <taxon>Neoptera</taxon>
        <taxon>Endopterygota</taxon>
        <taxon>Lepidoptera</taxon>
        <taxon>Glossata</taxon>
        <taxon>Ditrysia</taxon>
        <taxon>Tineoidea</taxon>
        <taxon>Psychidae</taxon>
        <taxon>Oiketicinae</taxon>
        <taxon>Eumeta</taxon>
    </lineage>
</organism>
<proteinExistence type="predicted"/>
<comment type="caution">
    <text evidence="3">The sequence shown here is derived from an EMBL/GenBank/DDBJ whole genome shotgun (WGS) entry which is preliminary data.</text>
</comment>
<accession>A0A4C1ZLD1</accession>
<evidence type="ECO:0000256" key="1">
    <source>
        <dbReference type="SAM" id="MobiDB-lite"/>
    </source>
</evidence>
<evidence type="ECO:0000259" key="2">
    <source>
        <dbReference type="Pfam" id="PF05225"/>
    </source>
</evidence>
<protein>
    <recommendedName>
        <fullName evidence="2">HTH psq-type domain-containing protein</fullName>
    </recommendedName>
</protein>
<keyword evidence="4" id="KW-1185">Reference proteome</keyword>
<reference evidence="3 4" key="1">
    <citation type="journal article" date="2019" name="Commun. Biol.">
        <title>The bagworm genome reveals a unique fibroin gene that provides high tensile strength.</title>
        <authorList>
            <person name="Kono N."/>
            <person name="Nakamura H."/>
            <person name="Ohtoshi R."/>
            <person name="Tomita M."/>
            <person name="Numata K."/>
            <person name="Arakawa K."/>
        </authorList>
    </citation>
    <scope>NUCLEOTIDE SEQUENCE [LARGE SCALE GENOMIC DNA]</scope>
</reference>
<dbReference type="InterPro" id="IPR007889">
    <property type="entry name" value="HTH_Psq"/>
</dbReference>
<feature type="region of interest" description="Disordered" evidence="1">
    <location>
        <begin position="150"/>
        <end position="178"/>
    </location>
</feature>
<name>A0A4C1ZLD1_EUMVA</name>
<dbReference type="EMBL" id="BGZK01001942">
    <property type="protein sequence ID" value="GBP88578.1"/>
    <property type="molecule type" value="Genomic_DNA"/>
</dbReference>
<dbReference type="OrthoDB" id="8191755at2759"/>